<protein>
    <submittedName>
        <fullName evidence="1">Uncharacterized protein</fullName>
    </submittedName>
</protein>
<organism evidence="1 2">
    <name type="scientific">Arenimonas fontis</name>
    <dbReference type="NCBI Taxonomy" id="2608255"/>
    <lineage>
        <taxon>Bacteria</taxon>
        <taxon>Pseudomonadati</taxon>
        <taxon>Pseudomonadota</taxon>
        <taxon>Gammaproteobacteria</taxon>
        <taxon>Lysobacterales</taxon>
        <taxon>Lysobacteraceae</taxon>
        <taxon>Arenimonas</taxon>
    </lineage>
</organism>
<accession>A0A5B2ZBE6</accession>
<keyword evidence="2" id="KW-1185">Reference proteome</keyword>
<proteinExistence type="predicted"/>
<name>A0A5B2ZBE6_9GAMM</name>
<evidence type="ECO:0000313" key="1">
    <source>
        <dbReference type="EMBL" id="KAA2285446.1"/>
    </source>
</evidence>
<dbReference type="Proteomes" id="UP000322165">
    <property type="component" value="Unassembled WGS sequence"/>
</dbReference>
<gene>
    <name evidence="1" type="ORF">F0415_05910</name>
</gene>
<sequence length="112" mass="12593">MKDLHTVGEHTVTPEEALQWAVERIGMHERAIASMAGRLNGLAYAVQCLIATHPKIETMQLLWKQALPEVVDEEMAGKLHQTSEYRQALHSQMAMVQKTIDARLEGQDQSTD</sequence>
<dbReference type="AlphaFoldDB" id="A0A5B2ZBE6"/>
<reference evidence="1 2" key="2">
    <citation type="submission" date="2019-09" db="EMBL/GenBank/DDBJ databases">
        <authorList>
            <person name="Mazur A."/>
        </authorList>
    </citation>
    <scope>NUCLEOTIDE SEQUENCE [LARGE SCALE GENOMIC DNA]</scope>
    <source>
        <strain evidence="1 2">3729k</strain>
    </source>
</reference>
<dbReference type="EMBL" id="VUOD01000003">
    <property type="protein sequence ID" value="KAA2285446.1"/>
    <property type="molecule type" value="Genomic_DNA"/>
</dbReference>
<evidence type="ECO:0000313" key="2">
    <source>
        <dbReference type="Proteomes" id="UP000322165"/>
    </source>
</evidence>
<comment type="caution">
    <text evidence="1">The sequence shown here is derived from an EMBL/GenBank/DDBJ whole genome shotgun (WGS) entry which is preliminary data.</text>
</comment>
<dbReference type="RefSeq" id="WP_149860272.1">
    <property type="nucleotide sequence ID" value="NZ_VUOD01000003.1"/>
</dbReference>
<reference evidence="1 2" key="1">
    <citation type="submission" date="2019-09" db="EMBL/GenBank/DDBJ databases">
        <title>Arenimonas chukotkensis sp. nov., a bacterium isolated from Chukotka hot spring, Arctic region, Russia.</title>
        <authorList>
            <person name="Zayulina K.S."/>
            <person name="Prokofeva M.I."/>
            <person name="Elcheninov A.G."/>
            <person name="Novikov A."/>
            <person name="Kochetkova T.V."/>
            <person name="Kublanov I.V."/>
        </authorList>
    </citation>
    <scope>NUCLEOTIDE SEQUENCE [LARGE SCALE GENOMIC DNA]</scope>
    <source>
        <strain evidence="1 2">3729k</strain>
    </source>
</reference>